<dbReference type="AlphaFoldDB" id="A0AA85K1W1"/>
<evidence type="ECO:0000256" key="1">
    <source>
        <dbReference type="SAM" id="MobiDB-lite"/>
    </source>
</evidence>
<reference evidence="2" key="1">
    <citation type="submission" date="2022-06" db="EMBL/GenBank/DDBJ databases">
        <authorList>
            <person name="Berger JAMES D."/>
            <person name="Berger JAMES D."/>
        </authorList>
    </citation>
    <scope>NUCLEOTIDE SEQUENCE [LARGE SCALE GENOMIC DNA]</scope>
</reference>
<feature type="compositionally biased region" description="Polar residues" evidence="1">
    <location>
        <begin position="68"/>
        <end position="77"/>
    </location>
</feature>
<dbReference type="WBParaSite" id="TREG1_60770.1">
    <property type="protein sequence ID" value="TREG1_60770.1"/>
    <property type="gene ID" value="TREG1_60770"/>
</dbReference>
<accession>A0AA85K1W1</accession>
<name>A0AA85K1W1_TRIRE</name>
<sequence length="77" mass="8305">MTSRSMQAIDRAEPKLEKMSGASPGDMGEIVRSRRKTTDKRGAVLRGPQKIGQNGEELLKPPGIPLATQGNNSENDT</sequence>
<dbReference type="Proteomes" id="UP000050795">
    <property type="component" value="Unassembled WGS sequence"/>
</dbReference>
<protein>
    <submittedName>
        <fullName evidence="3">Uncharacterized protein</fullName>
    </submittedName>
</protein>
<keyword evidence="2" id="KW-1185">Reference proteome</keyword>
<organism evidence="2 3">
    <name type="scientific">Trichobilharzia regenti</name>
    <name type="common">Nasal bird schistosome</name>
    <dbReference type="NCBI Taxonomy" id="157069"/>
    <lineage>
        <taxon>Eukaryota</taxon>
        <taxon>Metazoa</taxon>
        <taxon>Spiralia</taxon>
        <taxon>Lophotrochozoa</taxon>
        <taxon>Platyhelminthes</taxon>
        <taxon>Trematoda</taxon>
        <taxon>Digenea</taxon>
        <taxon>Strigeidida</taxon>
        <taxon>Schistosomatoidea</taxon>
        <taxon>Schistosomatidae</taxon>
        <taxon>Trichobilharzia</taxon>
    </lineage>
</organism>
<evidence type="ECO:0000313" key="3">
    <source>
        <dbReference type="WBParaSite" id="TREG1_60770.1"/>
    </source>
</evidence>
<feature type="region of interest" description="Disordered" evidence="1">
    <location>
        <begin position="1"/>
        <end position="77"/>
    </location>
</feature>
<proteinExistence type="predicted"/>
<reference evidence="3" key="2">
    <citation type="submission" date="2023-11" db="UniProtKB">
        <authorList>
            <consortium name="WormBaseParasite"/>
        </authorList>
    </citation>
    <scope>IDENTIFICATION</scope>
</reference>
<evidence type="ECO:0000313" key="2">
    <source>
        <dbReference type="Proteomes" id="UP000050795"/>
    </source>
</evidence>